<reference evidence="1 2" key="1">
    <citation type="journal article" date="2018" name="Nat. Ecol. Evol.">
        <title>Genomic signatures of mitonuclear coevolution across populations of Tigriopus californicus.</title>
        <authorList>
            <person name="Barreto F.S."/>
            <person name="Watson E.T."/>
            <person name="Lima T.G."/>
            <person name="Willett C.S."/>
            <person name="Edmands S."/>
            <person name="Li W."/>
            <person name="Burton R.S."/>
        </authorList>
    </citation>
    <scope>NUCLEOTIDE SEQUENCE [LARGE SCALE GENOMIC DNA]</scope>
    <source>
        <strain evidence="1 2">San Diego</strain>
    </source>
</reference>
<dbReference type="Proteomes" id="UP000318571">
    <property type="component" value="Chromosome 11"/>
</dbReference>
<comment type="caution">
    <text evidence="1">The sequence shown here is derived from an EMBL/GenBank/DDBJ whole genome shotgun (WGS) entry which is preliminary data.</text>
</comment>
<organism evidence="1 2">
    <name type="scientific">Tigriopus californicus</name>
    <name type="common">Marine copepod</name>
    <dbReference type="NCBI Taxonomy" id="6832"/>
    <lineage>
        <taxon>Eukaryota</taxon>
        <taxon>Metazoa</taxon>
        <taxon>Ecdysozoa</taxon>
        <taxon>Arthropoda</taxon>
        <taxon>Crustacea</taxon>
        <taxon>Multicrustacea</taxon>
        <taxon>Hexanauplia</taxon>
        <taxon>Copepoda</taxon>
        <taxon>Harpacticoida</taxon>
        <taxon>Harpacticidae</taxon>
        <taxon>Tigriopus</taxon>
    </lineage>
</organism>
<gene>
    <name evidence="1" type="ORF">TCAL_14388</name>
</gene>
<evidence type="ECO:0000313" key="1">
    <source>
        <dbReference type="EMBL" id="TRY77812.1"/>
    </source>
</evidence>
<evidence type="ECO:0008006" key="3">
    <source>
        <dbReference type="Google" id="ProtNLM"/>
    </source>
</evidence>
<dbReference type="EMBL" id="VCGU01000003">
    <property type="protein sequence ID" value="TRY77812.1"/>
    <property type="molecule type" value="Genomic_DNA"/>
</dbReference>
<sequence length="166" mass="17831">MLQITVSALKCFVGSGNSSDILPATPEDYKAHEMDNSQHEFKIMTCGTANSELVSFDRLVSNVTSQIQSKLGGLADKAANALSGSRKKREDSDYACAKIRMGGTSHRSCVSKISDIKLNCTSAVGQLALCYCHEDHCNSASRPTGLWMASTVVLFAAVVTFGKMQE</sequence>
<name>A0A553PJG3_TIGCA</name>
<dbReference type="OMA" id="ICYCHEN"/>
<protein>
    <recommendedName>
        <fullName evidence="3">Protein sleepless</fullName>
    </recommendedName>
</protein>
<accession>A0A553PJG3</accession>
<dbReference type="AlphaFoldDB" id="A0A553PJG3"/>
<keyword evidence="2" id="KW-1185">Reference proteome</keyword>
<evidence type="ECO:0000313" key="2">
    <source>
        <dbReference type="Proteomes" id="UP000318571"/>
    </source>
</evidence>
<proteinExistence type="predicted"/>